<dbReference type="InterPro" id="IPR002104">
    <property type="entry name" value="Integrase_catalytic"/>
</dbReference>
<dbReference type="InterPro" id="IPR011010">
    <property type="entry name" value="DNA_brk_join_enz"/>
</dbReference>
<dbReference type="PANTHER" id="PTHR30349:SF77">
    <property type="entry name" value="TYROSINE RECOMBINASE XERC"/>
    <property type="match status" value="1"/>
</dbReference>
<dbReference type="RefSeq" id="WP_273878234.1">
    <property type="nucleotide sequence ID" value="NZ_JAMDHA010000037.1"/>
</dbReference>
<evidence type="ECO:0000313" key="5">
    <source>
        <dbReference type="EMBL" id="MDD1011152.1"/>
    </source>
</evidence>
<evidence type="ECO:0000313" key="6">
    <source>
        <dbReference type="Proteomes" id="UP001148185"/>
    </source>
</evidence>
<reference evidence="5 6" key="1">
    <citation type="submission" date="2022-05" db="EMBL/GenBank/DDBJ databases">
        <title>Novel Pseudomonas spp. Isolated from a Rainbow Trout Aquaculture Facility.</title>
        <authorList>
            <person name="Testerman T."/>
            <person name="Graf J."/>
        </authorList>
    </citation>
    <scope>NUCLEOTIDE SEQUENCE [LARGE SCALE GENOMIC DNA]</scope>
    <source>
        <strain evidence="5 6">ID1042</strain>
    </source>
</reference>
<dbReference type="InterPro" id="IPR050090">
    <property type="entry name" value="Tyrosine_recombinase_XerCD"/>
</dbReference>
<gene>
    <name evidence="5" type="ORF">M5G27_27140</name>
</gene>
<dbReference type="SUPFAM" id="SSF56349">
    <property type="entry name" value="DNA breaking-rejoining enzymes"/>
    <property type="match status" value="1"/>
</dbReference>
<sequence>MANLIPLFESHDRFLELNHNNLSQEQPVVISYLESFPSDLCAIDGYRAVRSFLRSYERNSATFNSYRTHVERLLLWTLLVCKKPLLEMTRQDGERFMEFCIKPPVDWIGPVVKARYHRVGGRTPKPTDTYTINTLWRPFFLTVKKPDLKLAMEQNREPEVKPYKMKQDSIAQIFAVCGSFFQWAADEGLSNNANPIRAIKQKSNYKHRVVADEKAKALTALQWSFVLETAKLMADQVPADPDNELDDAEKEALKTKRKFYERTLFIVATIYSMYLRVSDIVGRDNWQPMMSDFRKDDHGNWWFHVIGKGNKSAKISVKDEYMNVWMARYRTFLKLTPAPYPNDSAPLLQSLKGRAGLSEGHIRSLVQEVFDYALERMRAEGFPDDDIKNLRSASLHWLRHTSATADAKVRDHKDLQADLRHQSLATTVDTYYNSRDEERHRSNKNLSIEDR</sequence>
<evidence type="ECO:0000256" key="2">
    <source>
        <dbReference type="ARBA" id="ARBA00022908"/>
    </source>
</evidence>
<evidence type="ECO:0000259" key="4">
    <source>
        <dbReference type="PROSITE" id="PS51898"/>
    </source>
</evidence>
<proteinExistence type="predicted"/>
<dbReference type="CDD" id="cd00397">
    <property type="entry name" value="DNA_BRE_C"/>
    <property type="match status" value="1"/>
</dbReference>
<evidence type="ECO:0000256" key="3">
    <source>
        <dbReference type="ARBA" id="ARBA00023172"/>
    </source>
</evidence>
<keyword evidence="3" id="KW-0233">DNA recombination</keyword>
<keyword evidence="2" id="KW-0229">DNA integration</keyword>
<dbReference type="GO" id="GO:0005737">
    <property type="term" value="C:cytoplasm"/>
    <property type="evidence" value="ECO:0007669"/>
    <property type="project" value="UniProtKB-SubCell"/>
</dbReference>
<name>A0A9X4C6H3_9PSED</name>
<dbReference type="PROSITE" id="PS51898">
    <property type="entry name" value="TYR_RECOMBINASE"/>
    <property type="match status" value="1"/>
</dbReference>
<protein>
    <submittedName>
        <fullName evidence="5">Site-specific integrase</fullName>
    </submittedName>
</protein>
<dbReference type="Proteomes" id="UP001148185">
    <property type="component" value="Unassembled WGS sequence"/>
</dbReference>
<feature type="domain" description="Tyr recombinase" evidence="4">
    <location>
        <begin position="239"/>
        <end position="445"/>
    </location>
</feature>
<organism evidence="5 6">
    <name type="scientific">Pseudomonas shahriarae</name>
    <dbReference type="NCBI Taxonomy" id="2745512"/>
    <lineage>
        <taxon>Bacteria</taxon>
        <taxon>Pseudomonadati</taxon>
        <taxon>Pseudomonadota</taxon>
        <taxon>Gammaproteobacteria</taxon>
        <taxon>Pseudomonadales</taxon>
        <taxon>Pseudomonadaceae</taxon>
        <taxon>Pseudomonas</taxon>
    </lineage>
</organism>
<dbReference type="GO" id="GO:0006310">
    <property type="term" value="P:DNA recombination"/>
    <property type="evidence" value="ECO:0007669"/>
    <property type="project" value="UniProtKB-KW"/>
</dbReference>
<dbReference type="AlphaFoldDB" id="A0A9X4C6H3"/>
<keyword evidence="6" id="KW-1185">Reference proteome</keyword>
<accession>A0A9X4C6H3</accession>
<dbReference type="Gene3D" id="1.10.443.10">
    <property type="entry name" value="Intergrase catalytic core"/>
    <property type="match status" value="1"/>
</dbReference>
<comment type="caution">
    <text evidence="5">The sequence shown here is derived from an EMBL/GenBank/DDBJ whole genome shotgun (WGS) entry which is preliminary data.</text>
</comment>
<evidence type="ECO:0000256" key="1">
    <source>
        <dbReference type="ARBA" id="ARBA00004496"/>
    </source>
</evidence>
<dbReference type="PANTHER" id="PTHR30349">
    <property type="entry name" value="PHAGE INTEGRASE-RELATED"/>
    <property type="match status" value="1"/>
</dbReference>
<comment type="subcellular location">
    <subcellularLocation>
        <location evidence="1">Cytoplasm</location>
    </subcellularLocation>
</comment>
<dbReference type="InterPro" id="IPR013762">
    <property type="entry name" value="Integrase-like_cat_sf"/>
</dbReference>
<dbReference type="EMBL" id="JAMDHA010000037">
    <property type="protein sequence ID" value="MDD1011152.1"/>
    <property type="molecule type" value="Genomic_DNA"/>
</dbReference>
<dbReference type="GO" id="GO:0015074">
    <property type="term" value="P:DNA integration"/>
    <property type="evidence" value="ECO:0007669"/>
    <property type="project" value="UniProtKB-KW"/>
</dbReference>
<dbReference type="GO" id="GO:0003677">
    <property type="term" value="F:DNA binding"/>
    <property type="evidence" value="ECO:0007669"/>
    <property type="project" value="InterPro"/>
</dbReference>